<proteinExistence type="predicted"/>
<name>A0ABY7DEF5_MYAAR</name>
<dbReference type="EMBL" id="CP111012">
    <property type="protein sequence ID" value="WAQ95100.1"/>
    <property type="molecule type" value="Genomic_DNA"/>
</dbReference>
<protein>
    <submittedName>
        <fullName evidence="1">Uncharacterized protein</fullName>
    </submittedName>
</protein>
<gene>
    <name evidence="1" type="ORF">MAR_007571</name>
</gene>
<evidence type="ECO:0000313" key="2">
    <source>
        <dbReference type="Proteomes" id="UP001164746"/>
    </source>
</evidence>
<reference evidence="1" key="1">
    <citation type="submission" date="2022-11" db="EMBL/GenBank/DDBJ databases">
        <title>Centuries of genome instability and evolution in soft-shell clam transmissible cancer (bioRxiv).</title>
        <authorList>
            <person name="Hart S.F.M."/>
            <person name="Yonemitsu M.A."/>
            <person name="Giersch R.M."/>
            <person name="Beal B.F."/>
            <person name="Arriagada G."/>
            <person name="Davis B.W."/>
            <person name="Ostrander E.A."/>
            <person name="Goff S.P."/>
            <person name="Metzger M.J."/>
        </authorList>
    </citation>
    <scope>NUCLEOTIDE SEQUENCE</scope>
    <source>
        <strain evidence="1">MELC-2E11</strain>
        <tissue evidence="1">Siphon/mantle</tissue>
    </source>
</reference>
<dbReference type="Proteomes" id="UP001164746">
    <property type="component" value="Chromosome 1"/>
</dbReference>
<accession>A0ABY7DEF5</accession>
<sequence>LYLHFHGILTRYDDADIYIVARGNRVTLPLKRQKADAAEQYSRRNCLRISGIPETLSQTDVKILDIVKGIDVDLPLDDKDRSHRLIKSAFFCICGCWWKTRSISSKGHHRQIRHVKSSKLKASSHAHVYINEDLTTKHSWICYHARCILKSKLVTCVWTDDGNILVRENSLTVRRPPLTRSTNSNVTLRPVAQLKEY</sequence>
<feature type="non-terminal residue" evidence="1">
    <location>
        <position position="1"/>
    </location>
</feature>
<evidence type="ECO:0000313" key="1">
    <source>
        <dbReference type="EMBL" id="WAQ95100.1"/>
    </source>
</evidence>
<keyword evidence="2" id="KW-1185">Reference proteome</keyword>
<organism evidence="1 2">
    <name type="scientific">Mya arenaria</name>
    <name type="common">Soft-shell clam</name>
    <dbReference type="NCBI Taxonomy" id="6604"/>
    <lineage>
        <taxon>Eukaryota</taxon>
        <taxon>Metazoa</taxon>
        <taxon>Spiralia</taxon>
        <taxon>Lophotrochozoa</taxon>
        <taxon>Mollusca</taxon>
        <taxon>Bivalvia</taxon>
        <taxon>Autobranchia</taxon>
        <taxon>Heteroconchia</taxon>
        <taxon>Euheterodonta</taxon>
        <taxon>Imparidentia</taxon>
        <taxon>Neoheterodontei</taxon>
        <taxon>Myida</taxon>
        <taxon>Myoidea</taxon>
        <taxon>Myidae</taxon>
        <taxon>Mya</taxon>
    </lineage>
</organism>